<dbReference type="GO" id="GO:0046872">
    <property type="term" value="F:metal ion binding"/>
    <property type="evidence" value="ECO:0007669"/>
    <property type="project" value="InterPro"/>
</dbReference>
<dbReference type="Gene3D" id="3.40.50.280">
    <property type="entry name" value="Cobalamin-binding domain"/>
    <property type="match status" value="1"/>
</dbReference>
<protein>
    <recommendedName>
        <fullName evidence="1">B12-binding domain-containing protein</fullName>
    </recommendedName>
</protein>
<evidence type="ECO:0000313" key="3">
    <source>
        <dbReference type="Proteomes" id="UP000031563"/>
    </source>
</evidence>
<reference evidence="2" key="1">
    <citation type="submission" date="2015-02" db="EMBL/GenBank/DDBJ databases">
        <title>Genome Assembly of Bacillaceae bacterium MTCC 8252.</title>
        <authorList>
            <person name="Verma A."/>
            <person name="Khatri I."/>
            <person name="Mual P."/>
            <person name="Subramanian S."/>
            <person name="Krishnamurthi S."/>
        </authorList>
    </citation>
    <scope>NUCLEOTIDE SEQUENCE [LARGE SCALE GENOMIC DNA]</scope>
    <source>
        <strain evidence="2">MTCC 8252</strain>
    </source>
</reference>
<dbReference type="CDD" id="cd02065">
    <property type="entry name" value="B12-binding_like"/>
    <property type="match status" value="1"/>
</dbReference>
<dbReference type="GO" id="GO:0031419">
    <property type="term" value="F:cobalamin binding"/>
    <property type="evidence" value="ECO:0007669"/>
    <property type="project" value="InterPro"/>
</dbReference>
<organism evidence="2 3">
    <name type="scientific">Bacillus thermotolerans</name>
    <name type="common">Quasibacillus thermotolerans</name>
    <dbReference type="NCBI Taxonomy" id="1221996"/>
    <lineage>
        <taxon>Bacteria</taxon>
        <taxon>Bacillati</taxon>
        <taxon>Bacillota</taxon>
        <taxon>Bacilli</taxon>
        <taxon>Bacillales</taxon>
        <taxon>Bacillaceae</taxon>
        <taxon>Bacillus</taxon>
    </lineage>
</organism>
<sequence>MNSQVKHFADCLLSGHQDAAWELLLEEIHAGKSSLEIYQQLITNALIYIGQLWEENRIKVADEHLASATCDFLLSRYFFCRQQDKKAQPANKKAMFFCLEQEQHYLGLKMASLLFEEQGWETRFLGPNLPLEYVLNMAESWRPDVIGLSFTTLYSADKLSMYIAALEELAHSPALLVGGRLIPKYDFSSDTSSSAIFIEKLEDIQRWMPIFVCGKDHHV</sequence>
<dbReference type="InterPro" id="IPR036724">
    <property type="entry name" value="Cobalamin-bd_sf"/>
</dbReference>
<dbReference type="PROSITE" id="PS51332">
    <property type="entry name" value="B12_BINDING"/>
    <property type="match status" value="1"/>
</dbReference>
<dbReference type="OrthoDB" id="5756833at2"/>
<dbReference type="Pfam" id="PF02310">
    <property type="entry name" value="B12-binding"/>
    <property type="match status" value="1"/>
</dbReference>
<name>A0A0F5HM39_BACTR</name>
<dbReference type="Proteomes" id="UP000031563">
    <property type="component" value="Unassembled WGS sequence"/>
</dbReference>
<comment type="caution">
    <text evidence="2">The sequence shown here is derived from an EMBL/GenBank/DDBJ whole genome shotgun (WGS) entry which is preliminary data.</text>
</comment>
<evidence type="ECO:0000313" key="2">
    <source>
        <dbReference type="EMBL" id="KKB34333.1"/>
    </source>
</evidence>
<dbReference type="AlphaFoldDB" id="A0A0F5HM39"/>
<accession>A0A0F5HM39</accession>
<dbReference type="Pfam" id="PF02607">
    <property type="entry name" value="B12-binding_2"/>
    <property type="match status" value="1"/>
</dbReference>
<dbReference type="EMBL" id="JWIR02000086">
    <property type="protein sequence ID" value="KKB34333.1"/>
    <property type="molecule type" value="Genomic_DNA"/>
</dbReference>
<dbReference type="InterPro" id="IPR036594">
    <property type="entry name" value="Meth_synthase_dom"/>
</dbReference>
<dbReference type="InterPro" id="IPR006158">
    <property type="entry name" value="Cobalamin-bd"/>
</dbReference>
<proteinExistence type="predicted"/>
<feature type="domain" description="B12-binding" evidence="1">
    <location>
        <begin position="91"/>
        <end position="218"/>
    </location>
</feature>
<dbReference type="SUPFAM" id="SSF52242">
    <property type="entry name" value="Cobalamin (vitamin B12)-binding domain"/>
    <property type="match status" value="1"/>
</dbReference>
<dbReference type="Gene3D" id="1.10.1240.10">
    <property type="entry name" value="Methionine synthase domain"/>
    <property type="match status" value="1"/>
</dbReference>
<dbReference type="RefSeq" id="WP_040047883.1">
    <property type="nucleotide sequence ID" value="NZ_JWIR02000086.1"/>
</dbReference>
<gene>
    <name evidence="2" type="ORF">QY95_03944</name>
</gene>
<dbReference type="InterPro" id="IPR003759">
    <property type="entry name" value="Cbl-bd_cap"/>
</dbReference>
<dbReference type="STRING" id="1221996.QY95_03944"/>
<keyword evidence="3" id="KW-1185">Reference proteome</keyword>
<evidence type="ECO:0000259" key="1">
    <source>
        <dbReference type="PROSITE" id="PS51332"/>
    </source>
</evidence>